<name>A0A9Q8Z5U0_CURCL</name>
<dbReference type="Proteomes" id="UP001056012">
    <property type="component" value="Chromosome 2"/>
</dbReference>
<protein>
    <submittedName>
        <fullName evidence="2">Uncharacterized protein</fullName>
    </submittedName>
</protein>
<feature type="region of interest" description="Disordered" evidence="1">
    <location>
        <begin position="130"/>
        <end position="301"/>
    </location>
</feature>
<reference evidence="2" key="1">
    <citation type="submission" date="2021-12" db="EMBL/GenBank/DDBJ databases">
        <title>Curvularia clavata genome.</title>
        <authorList>
            <person name="Cao Y."/>
        </authorList>
    </citation>
    <scope>NUCLEOTIDE SEQUENCE</scope>
    <source>
        <strain evidence="2">Yc1106</strain>
    </source>
</reference>
<evidence type="ECO:0000313" key="2">
    <source>
        <dbReference type="EMBL" id="USP76215.1"/>
    </source>
</evidence>
<feature type="compositionally biased region" description="Polar residues" evidence="1">
    <location>
        <begin position="252"/>
        <end position="263"/>
    </location>
</feature>
<organism evidence="2 3">
    <name type="scientific">Curvularia clavata</name>
    <dbReference type="NCBI Taxonomy" id="95742"/>
    <lineage>
        <taxon>Eukaryota</taxon>
        <taxon>Fungi</taxon>
        <taxon>Dikarya</taxon>
        <taxon>Ascomycota</taxon>
        <taxon>Pezizomycotina</taxon>
        <taxon>Dothideomycetes</taxon>
        <taxon>Pleosporomycetidae</taxon>
        <taxon>Pleosporales</taxon>
        <taxon>Pleosporineae</taxon>
        <taxon>Pleosporaceae</taxon>
        <taxon>Curvularia</taxon>
    </lineage>
</organism>
<sequence length="392" mass="43752">MTPQQHAFAATVPNMIPRPAATPSTSNRVPCFPSLDIKHHGSYPDMPSIVSRPPGNAYMWLGLHFNSSPHRPELPSSPAMYSSTFGLSSDLTKVNLVSYSSDSQAVRIPVLPRQMQGAPSAVNMVQAVQSTPKPAGKTISRLPSNDVPRKAPLQGKSYAGISLPKNTSRKFPKPRQQRSTSRAETPTKATTPVQKLRQDPDDGRPGALVQSPSVLSETSRAKKRPRDSHDEESHEVEIVEVRKKAGEETDNKNNIAETTSSGKARNDEEKTRASTPRCRPAKKRATRATSPTQSSHHHRRSIYDYEVPLEVEGIRKALGPDNWDEYIYLLESLWLQKATAHEFEQSTKSLFRIEYDTIRKKMNSMVVKKMITPRLKEIRSSLPQRSEECRGS</sequence>
<dbReference type="OrthoDB" id="3800185at2759"/>
<keyword evidence="3" id="KW-1185">Reference proteome</keyword>
<accession>A0A9Q8Z5U0</accession>
<dbReference type="VEuPathDB" id="FungiDB:yc1106_03489"/>
<gene>
    <name evidence="2" type="ORF">yc1106_03489</name>
</gene>
<proteinExistence type="predicted"/>
<evidence type="ECO:0000313" key="3">
    <source>
        <dbReference type="Proteomes" id="UP001056012"/>
    </source>
</evidence>
<feature type="compositionally biased region" description="Basic residues" evidence="1">
    <location>
        <begin position="167"/>
        <end position="176"/>
    </location>
</feature>
<dbReference type="EMBL" id="CP089275">
    <property type="protein sequence ID" value="USP76215.1"/>
    <property type="molecule type" value="Genomic_DNA"/>
</dbReference>
<evidence type="ECO:0000256" key="1">
    <source>
        <dbReference type="SAM" id="MobiDB-lite"/>
    </source>
</evidence>
<feature type="compositionally biased region" description="Polar residues" evidence="1">
    <location>
        <begin position="177"/>
        <end position="193"/>
    </location>
</feature>
<feature type="compositionally biased region" description="Basic and acidic residues" evidence="1">
    <location>
        <begin position="227"/>
        <end position="251"/>
    </location>
</feature>
<dbReference type="AlphaFoldDB" id="A0A9Q8Z5U0"/>